<dbReference type="KEGG" id="pchm:VFPPC_06356"/>
<evidence type="ECO:0000313" key="2">
    <source>
        <dbReference type="EMBL" id="OAQ65209.2"/>
    </source>
</evidence>
<sequence length="603" mass="68596">MALFSYKPIDLDRPGFRLFILFKGSYGSSISGELFEAWFDRPESVMPFKALSYTWGSPTREETITLNNKELGVTYSLYTALQYLRLENCDRILWIDAICIDQNNKTEQGHQVQQMGRIYQTATKVICWLGPADYETKALMESLRLLQQQSNQQKCRDWSQLWSTVQRSLAEKYPDLLDLQQKGLEKLLNAPWFERVWILQEVANARAAQICCGTQAVSSRVFTQAPNLLQATVKSPCKEVLDIMPGPLRQDSWWDETRDLYHLLQKFRGSKARDPRDKIFALLGMASDLQNTPHLIADYTKSVEDVILEAGRYLYGAEISARMEIEQFLTGLEDLNGRALKTYAALDTGVENIRRILQRGEDARVSAAAVTTAAGNRARGLEIMRMFSDHAKSALPTPSEAFKAAKLNETFGDTIAELLLMRASGLHATSEFFQAATRCLNMINASTASNRTKPLSPVEGEAIKFLWDAGGEQYFVQFFRINKSLVIPIPSEAMKVVWKKWKYGGKEIIDNYIQQPNRHHDQSSDIAIKVIGDVWSLGGKKLFEKHFEQSATEGSISKYEAERMYISWTTTGRHDIMRCFQRTWSLHQVLTLTFEDAHVTGRA</sequence>
<dbReference type="Pfam" id="PF06985">
    <property type="entry name" value="HET"/>
    <property type="match status" value="1"/>
</dbReference>
<dbReference type="PANTHER" id="PTHR24148:SF78">
    <property type="entry name" value="HETEROKARYON INCOMPATIBILITY DOMAIN-CONTAINING PROTEIN"/>
    <property type="match status" value="1"/>
</dbReference>
<evidence type="ECO:0000259" key="1">
    <source>
        <dbReference type="Pfam" id="PF06985"/>
    </source>
</evidence>
<dbReference type="InterPro" id="IPR052895">
    <property type="entry name" value="HetReg/Transcr_Mod"/>
</dbReference>
<protein>
    <submittedName>
        <fullName evidence="2">Ankyrin repeat and SAM domain-containing protein 6</fullName>
    </submittedName>
</protein>
<dbReference type="GeneID" id="28849396"/>
<gene>
    <name evidence="2" type="ORF">VFPPC_06356</name>
</gene>
<evidence type="ECO:0000313" key="3">
    <source>
        <dbReference type="Proteomes" id="UP000078397"/>
    </source>
</evidence>
<name>A0A179FJJ8_METCM</name>
<dbReference type="OrthoDB" id="2157530at2759"/>
<dbReference type="InterPro" id="IPR010730">
    <property type="entry name" value="HET"/>
</dbReference>
<dbReference type="Proteomes" id="UP000078397">
    <property type="component" value="Unassembled WGS sequence"/>
</dbReference>
<dbReference type="EMBL" id="LSBJ02000005">
    <property type="protein sequence ID" value="OAQ65209.2"/>
    <property type="molecule type" value="Genomic_DNA"/>
</dbReference>
<feature type="domain" description="Heterokaryon incompatibility" evidence="1">
    <location>
        <begin position="48"/>
        <end position="201"/>
    </location>
</feature>
<keyword evidence="3" id="KW-1185">Reference proteome</keyword>
<proteinExistence type="predicted"/>
<dbReference type="AlphaFoldDB" id="A0A179FJJ8"/>
<reference evidence="2 3" key="1">
    <citation type="journal article" date="2016" name="PLoS Pathog.">
        <title>Biosynthesis of antibiotic leucinostatins in bio-control fungus Purpureocillium lilacinum and their inhibition on phytophthora revealed by genome mining.</title>
        <authorList>
            <person name="Wang G."/>
            <person name="Liu Z."/>
            <person name="Lin R."/>
            <person name="Li E."/>
            <person name="Mao Z."/>
            <person name="Ling J."/>
            <person name="Yang Y."/>
            <person name="Yin W.B."/>
            <person name="Xie B."/>
        </authorList>
    </citation>
    <scope>NUCLEOTIDE SEQUENCE [LARGE SCALE GENOMIC DNA]</scope>
    <source>
        <strain evidence="2">170</strain>
    </source>
</reference>
<dbReference type="STRING" id="1380566.A0A179FJJ8"/>
<organism evidence="2 3">
    <name type="scientific">Pochonia chlamydosporia 170</name>
    <dbReference type="NCBI Taxonomy" id="1380566"/>
    <lineage>
        <taxon>Eukaryota</taxon>
        <taxon>Fungi</taxon>
        <taxon>Dikarya</taxon>
        <taxon>Ascomycota</taxon>
        <taxon>Pezizomycotina</taxon>
        <taxon>Sordariomycetes</taxon>
        <taxon>Hypocreomycetidae</taxon>
        <taxon>Hypocreales</taxon>
        <taxon>Clavicipitaceae</taxon>
        <taxon>Pochonia</taxon>
    </lineage>
</organism>
<dbReference type="RefSeq" id="XP_018142523.2">
    <property type="nucleotide sequence ID" value="XM_018285402.2"/>
</dbReference>
<comment type="caution">
    <text evidence="2">The sequence shown here is derived from an EMBL/GenBank/DDBJ whole genome shotgun (WGS) entry which is preliminary data.</text>
</comment>
<accession>A0A179FJJ8</accession>
<dbReference type="PANTHER" id="PTHR24148">
    <property type="entry name" value="ANKYRIN REPEAT DOMAIN-CONTAINING PROTEIN 39 HOMOLOG-RELATED"/>
    <property type="match status" value="1"/>
</dbReference>